<accession>A0ABT0A257</accession>
<evidence type="ECO:0000313" key="3">
    <source>
        <dbReference type="Proteomes" id="UP001165423"/>
    </source>
</evidence>
<comment type="caution">
    <text evidence="2">The sequence shown here is derived from an EMBL/GenBank/DDBJ whole genome shotgun (WGS) entry which is preliminary data.</text>
</comment>
<gene>
    <name evidence="2" type="ORF">MQC88_03625</name>
</gene>
<evidence type="ECO:0000313" key="2">
    <source>
        <dbReference type="EMBL" id="MCJ0825058.1"/>
    </source>
</evidence>
<dbReference type="EMBL" id="JALGCL010000001">
    <property type="protein sequence ID" value="MCJ0825058.1"/>
    <property type="molecule type" value="Genomic_DNA"/>
</dbReference>
<feature type="chain" id="PRO_5045724077" evidence="1">
    <location>
        <begin position="18"/>
        <end position="314"/>
    </location>
</feature>
<organism evidence="2 3">
    <name type="scientific">Cognatiluteimonas sedimenti</name>
    <dbReference type="NCBI Taxonomy" id="2927791"/>
    <lineage>
        <taxon>Bacteria</taxon>
        <taxon>Pseudomonadati</taxon>
        <taxon>Pseudomonadota</taxon>
        <taxon>Gammaproteobacteria</taxon>
        <taxon>Lysobacterales</taxon>
        <taxon>Lysobacteraceae</taxon>
        <taxon>Cognatiluteimonas</taxon>
    </lineage>
</organism>
<keyword evidence="1" id="KW-0732">Signal</keyword>
<dbReference type="Pfam" id="PF07920">
    <property type="entry name" value="DUF1684"/>
    <property type="match status" value="1"/>
</dbReference>
<keyword evidence="3" id="KW-1185">Reference proteome</keyword>
<protein>
    <submittedName>
        <fullName evidence="2">DUF1684 domain-containing protein</fullName>
    </submittedName>
</protein>
<evidence type="ECO:0000256" key="1">
    <source>
        <dbReference type="SAM" id="SignalP"/>
    </source>
</evidence>
<name>A0ABT0A257_9GAMM</name>
<dbReference type="InterPro" id="IPR012467">
    <property type="entry name" value="DUF1684"/>
</dbReference>
<proteinExistence type="predicted"/>
<reference evidence="2 3" key="1">
    <citation type="submission" date="2022-03" db="EMBL/GenBank/DDBJ databases">
        <title>Luteimonas soily sp. nov., a novel bacterium isolated from the soil.</title>
        <authorList>
            <person name="Zhang X."/>
        </authorList>
    </citation>
    <scope>NUCLEOTIDE SEQUENCE [LARGE SCALE GENOMIC DNA]</scope>
    <source>
        <strain evidence="2 3">50</strain>
    </source>
</reference>
<dbReference type="Proteomes" id="UP001165423">
    <property type="component" value="Unassembled WGS sequence"/>
</dbReference>
<feature type="signal peptide" evidence="1">
    <location>
        <begin position="1"/>
        <end position="17"/>
    </location>
</feature>
<sequence length="314" mass="33520">MAQIHYVLMLAAAVALAAGCKRGDDGKAAAAQAAAASAFAQSEQAWRDQRRERLLAPDGWASLVGLHWIDPGSHYLGSDADNGIRLAMGPEHMGMLDLEGRRVRFVPDKAATLTLDGQPLTATASLRTDMAEQGPSVIGFDGGKGQATVIERGGRYALRVKHADAPSRVRFAGLDYWPADAGWKIQGTFVPHAAGQTIEIASIIGTTDQVPNPGAIEFTRDGKTYRIEAQDEGEGELFLVFADRTNGHGSYGAGRFLYAPMPDANGKVMLDFNQSYNPPCAFTAFATCPLPPPQNRLDLAITAGEKAYAKPPHS</sequence>
<dbReference type="PANTHER" id="PTHR41913:SF1">
    <property type="entry name" value="DUF1684 DOMAIN-CONTAINING PROTEIN"/>
    <property type="match status" value="1"/>
</dbReference>
<dbReference type="PANTHER" id="PTHR41913">
    <property type="entry name" value="DUF1684 DOMAIN-CONTAINING PROTEIN"/>
    <property type="match status" value="1"/>
</dbReference>